<name>A0A7S0PTP3_9STRA</name>
<dbReference type="AlphaFoldDB" id="A0A7S0PTP3"/>
<organism evidence="2">
    <name type="scientific">Asterionellopsis glacialis</name>
    <dbReference type="NCBI Taxonomy" id="33640"/>
    <lineage>
        <taxon>Eukaryota</taxon>
        <taxon>Sar</taxon>
        <taxon>Stramenopiles</taxon>
        <taxon>Ochrophyta</taxon>
        <taxon>Bacillariophyta</taxon>
        <taxon>Fragilariophyceae</taxon>
        <taxon>Fragilariophycidae</taxon>
        <taxon>Fragilariales</taxon>
        <taxon>Fragilariaceae</taxon>
        <taxon>Asterionellopsis</taxon>
    </lineage>
</organism>
<evidence type="ECO:0000313" key="2">
    <source>
        <dbReference type="EMBL" id="CAD8595556.1"/>
    </source>
</evidence>
<gene>
    <name evidence="2" type="ORF">AGLA0713_LOCUS384</name>
</gene>
<proteinExistence type="predicted"/>
<feature type="region of interest" description="Disordered" evidence="1">
    <location>
        <begin position="265"/>
        <end position="287"/>
    </location>
</feature>
<sequence length="304" mass="34021">MIFPVLQLRLMSFACPCGELDEDRDARMAAFTLQSIPITWYRKVRDPHATAADTLVHDLTGMRLPSSSTTNYVGFQATLSMIDTTDGPALEIVCNDPQLQDHDIVREGHTTTKRDGGLMYAIQSALTGAFPLVREVVLLKDVDTIASGRTGSHTFGFTSGRVQCDLKVYAKPEESSAFYGTGRTDGTSSYGYGHKLLQLDVLDSVEDDALSKSMNADELLQHLNSMINWDRRANADFSERYQQEQRRIEECQEWNNHHEEIVYYGDEPPPSQEEEEQPAEGGSMLLTSFHSGNSIVAPFKEIWT</sequence>
<reference evidence="2" key="1">
    <citation type="submission" date="2021-01" db="EMBL/GenBank/DDBJ databases">
        <authorList>
            <person name="Corre E."/>
            <person name="Pelletier E."/>
            <person name="Niang G."/>
            <person name="Scheremetjew M."/>
            <person name="Finn R."/>
            <person name="Kale V."/>
            <person name="Holt S."/>
            <person name="Cochrane G."/>
            <person name="Meng A."/>
            <person name="Brown T."/>
            <person name="Cohen L."/>
        </authorList>
    </citation>
    <scope>NUCLEOTIDE SEQUENCE</scope>
</reference>
<accession>A0A7S0PTP3</accession>
<protein>
    <submittedName>
        <fullName evidence="2">Uncharacterized protein</fullName>
    </submittedName>
</protein>
<dbReference type="EMBL" id="HBEX01000595">
    <property type="protein sequence ID" value="CAD8595556.1"/>
    <property type="molecule type" value="Transcribed_RNA"/>
</dbReference>
<evidence type="ECO:0000256" key="1">
    <source>
        <dbReference type="SAM" id="MobiDB-lite"/>
    </source>
</evidence>